<keyword evidence="2 7" id="KW-1003">Cell membrane</keyword>
<evidence type="ECO:0000313" key="9">
    <source>
        <dbReference type="Proteomes" id="UP000244940"/>
    </source>
</evidence>
<reference evidence="8 9" key="1">
    <citation type="submission" date="2018-05" db="EMBL/GenBank/DDBJ databases">
        <title>Pararhodobacter marina sp. nov., isolated from deep-sea water of the Indian Ocean.</title>
        <authorList>
            <person name="Lai Q.Sr."/>
            <person name="Liu X."/>
            <person name="Shao Z."/>
        </authorList>
    </citation>
    <scope>NUCLEOTIDE SEQUENCE [LARGE SCALE GENOMIC DNA]</scope>
    <source>
        <strain evidence="8 9">CIC4N-9</strain>
    </source>
</reference>
<organism evidence="8 9">
    <name type="scientific">Pararhodobacter marinus</name>
    <dbReference type="NCBI Taxonomy" id="2184063"/>
    <lineage>
        <taxon>Bacteria</taxon>
        <taxon>Pseudomonadati</taxon>
        <taxon>Pseudomonadota</taxon>
        <taxon>Alphaproteobacteria</taxon>
        <taxon>Rhodobacterales</taxon>
        <taxon>Paracoccaceae</taxon>
        <taxon>Pararhodobacter</taxon>
    </lineage>
</organism>
<feature type="transmembrane region" description="Helical" evidence="7">
    <location>
        <begin position="70"/>
        <end position="90"/>
    </location>
</feature>
<feature type="transmembrane region" description="Helical" evidence="7">
    <location>
        <begin position="227"/>
        <end position="247"/>
    </location>
</feature>
<dbReference type="EC" id="2.5.1.145" evidence="7"/>
<feature type="binding site" evidence="7">
    <location>
        <position position="153"/>
    </location>
    <ligand>
        <name>a 1,2-diacyl-sn-glycero-3-phospho-(1'-sn-glycerol)</name>
        <dbReference type="ChEBI" id="CHEBI:64716"/>
    </ligand>
</feature>
<evidence type="ECO:0000256" key="7">
    <source>
        <dbReference type="HAMAP-Rule" id="MF_01147"/>
    </source>
</evidence>
<keyword evidence="8" id="KW-0449">Lipoprotein</keyword>
<dbReference type="GeneID" id="94365999"/>
<dbReference type="EMBL" id="QEYD01000008">
    <property type="protein sequence ID" value="PWE27958.1"/>
    <property type="molecule type" value="Genomic_DNA"/>
</dbReference>
<dbReference type="PANTHER" id="PTHR30589:SF0">
    <property type="entry name" value="PHOSPHATIDYLGLYCEROL--PROLIPOPROTEIN DIACYLGLYCERYL TRANSFERASE"/>
    <property type="match status" value="1"/>
</dbReference>
<comment type="subcellular location">
    <subcellularLocation>
        <location evidence="7">Cell membrane</location>
        <topology evidence="7">Multi-pass membrane protein</topology>
    </subcellularLocation>
</comment>
<comment type="catalytic activity">
    <reaction evidence="7">
        <text>L-cysteinyl-[prolipoprotein] + a 1,2-diacyl-sn-glycero-3-phospho-(1'-sn-glycerol) = an S-1,2-diacyl-sn-glyceryl-L-cysteinyl-[prolipoprotein] + sn-glycerol 1-phosphate + H(+)</text>
        <dbReference type="Rhea" id="RHEA:56712"/>
        <dbReference type="Rhea" id="RHEA-COMP:14679"/>
        <dbReference type="Rhea" id="RHEA-COMP:14680"/>
        <dbReference type="ChEBI" id="CHEBI:15378"/>
        <dbReference type="ChEBI" id="CHEBI:29950"/>
        <dbReference type="ChEBI" id="CHEBI:57685"/>
        <dbReference type="ChEBI" id="CHEBI:64716"/>
        <dbReference type="ChEBI" id="CHEBI:140658"/>
        <dbReference type="EC" id="2.5.1.145"/>
    </reaction>
</comment>
<comment type="function">
    <text evidence="7">Catalyzes the transfer of the diacylglyceryl group from phosphatidylglycerol to the sulfhydryl group of the N-terminal cysteine of a prolipoprotein, the first step in the formation of mature lipoproteins.</text>
</comment>
<gene>
    <name evidence="7" type="primary">lgt</name>
    <name evidence="8" type="ORF">C4N9_13975</name>
</gene>
<comment type="pathway">
    <text evidence="7">Protein modification; lipoprotein biosynthesis (diacylglyceryl transfer).</text>
</comment>
<keyword evidence="5 7" id="KW-1133">Transmembrane helix</keyword>
<evidence type="ECO:0000256" key="3">
    <source>
        <dbReference type="ARBA" id="ARBA00022679"/>
    </source>
</evidence>
<feature type="transmembrane region" description="Helical" evidence="7">
    <location>
        <begin position="29"/>
        <end position="49"/>
    </location>
</feature>
<feature type="transmembrane region" description="Helical" evidence="7">
    <location>
        <begin position="110"/>
        <end position="127"/>
    </location>
</feature>
<feature type="transmembrane region" description="Helical" evidence="7">
    <location>
        <begin position="267"/>
        <end position="289"/>
    </location>
</feature>
<keyword evidence="4 7" id="KW-0812">Transmembrane</keyword>
<keyword evidence="6 7" id="KW-0472">Membrane</keyword>
<keyword evidence="9" id="KW-1185">Reference proteome</keyword>
<protein>
    <recommendedName>
        <fullName evidence="7">Phosphatidylglycerol--prolipoprotein diacylglyceryl transferase</fullName>
        <ecNumber evidence="7">2.5.1.145</ecNumber>
    </recommendedName>
</protein>
<dbReference type="NCBIfam" id="TIGR00544">
    <property type="entry name" value="lgt"/>
    <property type="match status" value="1"/>
</dbReference>
<dbReference type="OrthoDB" id="871140at2"/>
<accession>A0A2U2C7T7</accession>
<dbReference type="Pfam" id="PF01790">
    <property type="entry name" value="LGT"/>
    <property type="match status" value="1"/>
</dbReference>
<evidence type="ECO:0000256" key="4">
    <source>
        <dbReference type="ARBA" id="ARBA00022692"/>
    </source>
</evidence>
<dbReference type="AlphaFoldDB" id="A0A2U2C7T7"/>
<evidence type="ECO:0000256" key="1">
    <source>
        <dbReference type="ARBA" id="ARBA00007150"/>
    </source>
</evidence>
<dbReference type="GO" id="GO:0042158">
    <property type="term" value="P:lipoprotein biosynthetic process"/>
    <property type="evidence" value="ECO:0007669"/>
    <property type="project" value="UniProtKB-UniRule"/>
</dbReference>
<dbReference type="GO" id="GO:0005886">
    <property type="term" value="C:plasma membrane"/>
    <property type="evidence" value="ECO:0007669"/>
    <property type="project" value="UniProtKB-SubCell"/>
</dbReference>
<evidence type="ECO:0000256" key="2">
    <source>
        <dbReference type="ARBA" id="ARBA00022475"/>
    </source>
</evidence>
<comment type="caution">
    <text evidence="8">The sequence shown here is derived from an EMBL/GenBank/DDBJ whole genome shotgun (WGS) entry which is preliminary data.</text>
</comment>
<dbReference type="UniPathway" id="UPA00664"/>
<comment type="similarity">
    <text evidence="1 7">Belongs to the Lgt family.</text>
</comment>
<name>A0A2U2C7T7_9RHOB</name>
<dbReference type="RefSeq" id="WP_109533954.1">
    <property type="nucleotide sequence ID" value="NZ_QEYD01000008.1"/>
</dbReference>
<evidence type="ECO:0000256" key="5">
    <source>
        <dbReference type="ARBA" id="ARBA00022989"/>
    </source>
</evidence>
<evidence type="ECO:0000256" key="6">
    <source>
        <dbReference type="ARBA" id="ARBA00023136"/>
    </source>
</evidence>
<dbReference type="InterPro" id="IPR001640">
    <property type="entry name" value="Lgt"/>
</dbReference>
<dbReference type="HAMAP" id="MF_01147">
    <property type="entry name" value="Lgt"/>
    <property type="match status" value="1"/>
</dbReference>
<dbReference type="GO" id="GO:0008961">
    <property type="term" value="F:phosphatidylglycerol-prolipoprotein diacylglyceryl transferase activity"/>
    <property type="evidence" value="ECO:0007669"/>
    <property type="project" value="UniProtKB-UniRule"/>
</dbReference>
<sequence length="298" mass="33049">MHLVIDFPSYLRPEIFSLDLGFFTFALRWYALAYIAGFVIGWRLIVAAVKRPHLWRGDTAPMTPVHVESLLTWIILGVILGGRLGFVLFYQPSYYLSHPLQILQVWEGGMSFHGGLAGATLAGFLFARRNGIPASAVGDSMAMVIPVGLGLGRLSNFINAELWGHPTNLPWGVVFPGMGSVCPPEWPGICARHPTQLYEAGLEGLLLGLVIWYLVTRRGGLKQPWFITGVFLTIYGLSRIAVEFWRMPDDQFLARDPEGYVIRLGEFGLTMGQTLSLPMVLIGIALILWSRRARPAPA</sequence>
<dbReference type="Proteomes" id="UP000244940">
    <property type="component" value="Unassembled WGS sequence"/>
</dbReference>
<evidence type="ECO:0000313" key="8">
    <source>
        <dbReference type="EMBL" id="PWE27958.1"/>
    </source>
</evidence>
<keyword evidence="3 7" id="KW-0808">Transferase</keyword>
<proteinExistence type="inferred from homology"/>
<dbReference type="PANTHER" id="PTHR30589">
    <property type="entry name" value="PROLIPOPROTEIN DIACYLGLYCERYL TRANSFERASE"/>
    <property type="match status" value="1"/>
</dbReference>